<organism evidence="2 3">
    <name type="scientific">Solanum commersonii</name>
    <name type="common">Commerson's wild potato</name>
    <name type="synonym">Commerson's nightshade</name>
    <dbReference type="NCBI Taxonomy" id="4109"/>
    <lineage>
        <taxon>Eukaryota</taxon>
        <taxon>Viridiplantae</taxon>
        <taxon>Streptophyta</taxon>
        <taxon>Embryophyta</taxon>
        <taxon>Tracheophyta</taxon>
        <taxon>Spermatophyta</taxon>
        <taxon>Magnoliopsida</taxon>
        <taxon>eudicotyledons</taxon>
        <taxon>Gunneridae</taxon>
        <taxon>Pentapetalae</taxon>
        <taxon>asterids</taxon>
        <taxon>lamiids</taxon>
        <taxon>Solanales</taxon>
        <taxon>Solanaceae</taxon>
        <taxon>Solanoideae</taxon>
        <taxon>Solaneae</taxon>
        <taxon>Solanum</taxon>
    </lineage>
</organism>
<dbReference type="OrthoDB" id="1906115at2759"/>
<dbReference type="Proteomes" id="UP000824120">
    <property type="component" value="Chromosome 11"/>
</dbReference>
<feature type="region of interest" description="Disordered" evidence="1">
    <location>
        <begin position="185"/>
        <end position="210"/>
    </location>
</feature>
<dbReference type="SUPFAM" id="SSF56219">
    <property type="entry name" value="DNase I-like"/>
    <property type="match status" value="1"/>
</dbReference>
<dbReference type="AlphaFoldDB" id="A0A9J5WPQ6"/>
<protein>
    <submittedName>
        <fullName evidence="2">Uncharacterized protein</fullName>
    </submittedName>
</protein>
<proteinExistence type="predicted"/>
<name>A0A9J5WPQ6_SOLCO</name>
<evidence type="ECO:0000313" key="3">
    <source>
        <dbReference type="Proteomes" id="UP000824120"/>
    </source>
</evidence>
<dbReference type="EMBL" id="JACXVP010000011">
    <property type="protein sequence ID" value="KAG5577570.1"/>
    <property type="molecule type" value="Genomic_DNA"/>
</dbReference>
<reference evidence="2 3" key="1">
    <citation type="submission" date="2020-09" db="EMBL/GenBank/DDBJ databases">
        <title>De no assembly of potato wild relative species, Solanum commersonii.</title>
        <authorList>
            <person name="Cho K."/>
        </authorList>
    </citation>
    <scope>NUCLEOTIDE SEQUENCE [LARGE SCALE GENOMIC DNA]</scope>
    <source>
        <strain evidence="2">LZ3.2</strain>
        <tissue evidence="2">Leaf</tissue>
    </source>
</reference>
<accession>A0A9J5WPQ6</accession>
<comment type="caution">
    <text evidence="2">The sequence shown here is derived from an EMBL/GenBank/DDBJ whole genome shotgun (WGS) entry which is preliminary data.</text>
</comment>
<dbReference type="Gene3D" id="3.60.10.10">
    <property type="entry name" value="Endonuclease/exonuclease/phosphatase"/>
    <property type="match status" value="1"/>
</dbReference>
<evidence type="ECO:0000256" key="1">
    <source>
        <dbReference type="SAM" id="MobiDB-lite"/>
    </source>
</evidence>
<sequence>MLEVSSLKLLASESKGFAFWVELIAPGFPSAGYLSYVKLQVEFGILLPEWQSLAVYEKMTDIFVVFVTKKASATELETEVKCYLAQIVAHKYFPIIQICSEKRLGVAEQSLEKRSDVGTVSRASIASSLNASNLALQLEFLGFKFLTGASLQVFKSGPLFISSKVLCHREALRIEKEEDYPLVHNLNSTGDVGPPKEHVESSGIDNSEQEEDLNSSATAWVQENMIKLGQQFGVDFKVCKREALLFLTELNQRREKEKGQGERGKEESRLETNNTVPTELRNLFFDMNFKDGEPRSSGNIGVNDDFSWNLSAVYADCNREVKRMLWEELQIIKNRVDGPWVVCGDFNVTRYPAERSNCHRISGAMIGISA</sequence>
<keyword evidence="3" id="KW-1185">Reference proteome</keyword>
<gene>
    <name evidence="2" type="ORF">H5410_057704</name>
</gene>
<dbReference type="InterPro" id="IPR036691">
    <property type="entry name" value="Endo/exonu/phosph_ase_sf"/>
</dbReference>
<evidence type="ECO:0000313" key="2">
    <source>
        <dbReference type="EMBL" id="KAG5577570.1"/>
    </source>
</evidence>